<dbReference type="EMBL" id="JAACNO010001630">
    <property type="protein sequence ID" value="KAF4138782.1"/>
    <property type="molecule type" value="Genomic_DNA"/>
</dbReference>
<evidence type="ECO:0000313" key="2">
    <source>
        <dbReference type="EMBL" id="KAF4138782.1"/>
    </source>
</evidence>
<evidence type="ECO:0000313" key="3">
    <source>
        <dbReference type="Proteomes" id="UP000602510"/>
    </source>
</evidence>
<accession>A0A833T466</accession>
<organism evidence="1 3">
    <name type="scientific">Phytophthora infestans</name>
    <name type="common">Potato late blight agent</name>
    <name type="synonym">Botrytis infestans</name>
    <dbReference type="NCBI Taxonomy" id="4787"/>
    <lineage>
        <taxon>Eukaryota</taxon>
        <taxon>Sar</taxon>
        <taxon>Stramenopiles</taxon>
        <taxon>Oomycota</taxon>
        <taxon>Peronosporomycetes</taxon>
        <taxon>Peronosporales</taxon>
        <taxon>Peronosporaceae</taxon>
        <taxon>Phytophthora</taxon>
    </lineage>
</organism>
<protein>
    <submittedName>
        <fullName evidence="1">Uncharacterized protein</fullName>
    </submittedName>
</protein>
<sequence>MKPIDRFLMGPNSAIMDAALTAHESCQTRLLRRFICDVSRQLIAAATKGHQNVVNRLLVPY</sequence>
<name>A0A833T466_PHYIN</name>
<proteinExistence type="predicted"/>
<reference evidence="1" key="1">
    <citation type="submission" date="2020-04" db="EMBL/GenBank/DDBJ databases">
        <title>Hybrid Assembly of Korean Phytophthora infestans isolates.</title>
        <authorList>
            <person name="Prokchorchik M."/>
            <person name="Lee Y."/>
            <person name="Seo J."/>
            <person name="Cho J.-H."/>
            <person name="Park Y.-E."/>
            <person name="Jang D.-C."/>
            <person name="Im J.-S."/>
            <person name="Choi J.-G."/>
            <person name="Park H.-J."/>
            <person name="Lee G.-B."/>
            <person name="Lee Y.-G."/>
            <person name="Hong S.-Y."/>
            <person name="Cho K."/>
            <person name="Sohn K.H."/>
        </authorList>
    </citation>
    <scope>NUCLEOTIDE SEQUENCE</scope>
    <source>
        <strain evidence="1">KR_1_A1</strain>
        <strain evidence="2">KR_2_A2</strain>
    </source>
</reference>
<dbReference type="Proteomes" id="UP000704712">
    <property type="component" value="Unassembled WGS sequence"/>
</dbReference>
<dbReference type="EMBL" id="WSZM01000417">
    <property type="protein sequence ID" value="KAF4033536.1"/>
    <property type="molecule type" value="Genomic_DNA"/>
</dbReference>
<dbReference type="AlphaFoldDB" id="A0A833T466"/>
<evidence type="ECO:0000313" key="1">
    <source>
        <dbReference type="EMBL" id="KAF4033536.1"/>
    </source>
</evidence>
<keyword evidence="3" id="KW-1185">Reference proteome</keyword>
<dbReference type="Proteomes" id="UP000602510">
    <property type="component" value="Unassembled WGS sequence"/>
</dbReference>
<gene>
    <name evidence="1" type="ORF">GN244_ATG14506</name>
    <name evidence="2" type="ORF">GN958_ATG11991</name>
</gene>
<comment type="caution">
    <text evidence="1">The sequence shown here is derived from an EMBL/GenBank/DDBJ whole genome shotgun (WGS) entry which is preliminary data.</text>
</comment>